<evidence type="ECO:0000313" key="1">
    <source>
        <dbReference type="EMBL" id="KAK1139813.1"/>
    </source>
</evidence>
<accession>A0ACC3AQC8</accession>
<protein>
    <submittedName>
        <fullName evidence="1">Uncharacterized protein</fullName>
    </submittedName>
</protein>
<comment type="caution">
    <text evidence="1">The sequence shown here is derived from an EMBL/GenBank/DDBJ whole genome shotgun (WGS) entry which is preliminary data.</text>
</comment>
<evidence type="ECO:0000313" key="2">
    <source>
        <dbReference type="Proteomes" id="UP001177260"/>
    </source>
</evidence>
<keyword evidence="2" id="KW-1185">Reference proteome</keyword>
<proteinExistence type="predicted"/>
<sequence>MAELNGTETNGIGAHIVLDGQIAISPNAPQDVPRLLKEVNALSQELNEGNPEARLKLIDAAQSVVRALETPRETLLRYCWANSTAFAAIETCIDLGIFPILAQSAQSRSVTELAQATGAEPALLGRLLKHLGTMGVVVETGFDEYRRNGFSTALAMPRYSDAIPCINGCTIPSIYALPGWLKNNNYTSPNEGKNSPFSLGFKTDLHFFEFLSANPEYPHLAGQFNNLMSAYHQGRPSWMDVGFYPVQDSLIQGARKGTDEVFLVDVGGNKGHDLEEFKTKWPEVPGRLILQDQPHVLAEIKSLNPAIEVTPHDFFKEQPVKGARAYFLHSILHDWNDETCQKILRRLADAMTPGYSKLLINENVIPDTGAQWQATSLDIIMMVDLAAKERTEHQWYELIKPTGLKIVKIWSAQASAESLIECELA</sequence>
<organism evidence="1 2">
    <name type="scientific">Aspergillus melleus</name>
    <dbReference type="NCBI Taxonomy" id="138277"/>
    <lineage>
        <taxon>Eukaryota</taxon>
        <taxon>Fungi</taxon>
        <taxon>Dikarya</taxon>
        <taxon>Ascomycota</taxon>
        <taxon>Pezizomycotina</taxon>
        <taxon>Eurotiomycetes</taxon>
        <taxon>Eurotiomycetidae</taxon>
        <taxon>Eurotiales</taxon>
        <taxon>Aspergillaceae</taxon>
        <taxon>Aspergillus</taxon>
        <taxon>Aspergillus subgen. Circumdati</taxon>
    </lineage>
</organism>
<gene>
    <name evidence="1" type="ORF">N8T08_011132</name>
</gene>
<dbReference type="EMBL" id="JAOPJF010000097">
    <property type="protein sequence ID" value="KAK1139813.1"/>
    <property type="molecule type" value="Genomic_DNA"/>
</dbReference>
<name>A0ACC3AQC8_9EURO</name>
<reference evidence="1 2" key="1">
    <citation type="journal article" date="2023" name="ACS Omega">
        <title>Identification of the Neoaspergillic Acid Biosynthesis Gene Cluster by Establishing an In Vitro CRISPR-Ribonucleoprotein Genetic System in Aspergillus melleus.</title>
        <authorList>
            <person name="Yuan B."/>
            <person name="Grau M.F."/>
            <person name="Murata R.M."/>
            <person name="Torok T."/>
            <person name="Venkateswaran K."/>
            <person name="Stajich J.E."/>
            <person name="Wang C.C.C."/>
        </authorList>
    </citation>
    <scope>NUCLEOTIDE SEQUENCE [LARGE SCALE GENOMIC DNA]</scope>
    <source>
        <strain evidence="1 2">IMV 1140</strain>
    </source>
</reference>
<dbReference type="Proteomes" id="UP001177260">
    <property type="component" value="Unassembled WGS sequence"/>
</dbReference>